<protein>
    <submittedName>
        <fullName evidence="1">Uncharacterized protein</fullName>
    </submittedName>
</protein>
<reference evidence="1 2" key="1">
    <citation type="journal article" date="2020" name="ISME J.">
        <title>Uncovering the hidden diversity of litter-decomposition mechanisms in mushroom-forming fungi.</title>
        <authorList>
            <person name="Floudas D."/>
            <person name="Bentzer J."/>
            <person name="Ahren D."/>
            <person name="Johansson T."/>
            <person name="Persson P."/>
            <person name="Tunlid A."/>
        </authorList>
    </citation>
    <scope>NUCLEOTIDE SEQUENCE [LARGE SCALE GENOMIC DNA]</scope>
    <source>
        <strain evidence="1 2">CBS 291.85</strain>
    </source>
</reference>
<gene>
    <name evidence="1" type="ORF">D9758_009673</name>
</gene>
<dbReference type="EMBL" id="JAACJM010000114">
    <property type="protein sequence ID" value="KAF5345138.1"/>
    <property type="molecule type" value="Genomic_DNA"/>
</dbReference>
<evidence type="ECO:0000313" key="2">
    <source>
        <dbReference type="Proteomes" id="UP000559256"/>
    </source>
</evidence>
<comment type="caution">
    <text evidence="1">The sequence shown here is derived from an EMBL/GenBank/DDBJ whole genome shotgun (WGS) entry which is preliminary data.</text>
</comment>
<name>A0A8H5CPA2_9AGAR</name>
<dbReference type="AlphaFoldDB" id="A0A8H5CPA2"/>
<dbReference type="Proteomes" id="UP000559256">
    <property type="component" value="Unassembled WGS sequence"/>
</dbReference>
<keyword evidence="2" id="KW-1185">Reference proteome</keyword>
<proteinExistence type="predicted"/>
<organism evidence="1 2">
    <name type="scientific">Tetrapyrgos nigripes</name>
    <dbReference type="NCBI Taxonomy" id="182062"/>
    <lineage>
        <taxon>Eukaryota</taxon>
        <taxon>Fungi</taxon>
        <taxon>Dikarya</taxon>
        <taxon>Basidiomycota</taxon>
        <taxon>Agaricomycotina</taxon>
        <taxon>Agaricomycetes</taxon>
        <taxon>Agaricomycetidae</taxon>
        <taxon>Agaricales</taxon>
        <taxon>Marasmiineae</taxon>
        <taxon>Marasmiaceae</taxon>
        <taxon>Tetrapyrgos</taxon>
    </lineage>
</organism>
<evidence type="ECO:0000313" key="1">
    <source>
        <dbReference type="EMBL" id="KAF5345138.1"/>
    </source>
</evidence>
<sequence>MSPIGRQTSMIPQTLLYPPGSMQGRQFDPIAFNDTSALVLRYNTGILMDDIRKRTPEEVGGLIVGGMEMMTVIPIEGITVKLMWPDSKLVFSSEIKKYPTLGVPGRNLPVQMNRIELAKKIVKFLDTCWVSFHANHFFDLFDYLPIILPSSLFSNNYVLNRYITFKAPESG</sequence>
<accession>A0A8H5CPA2</accession>